<name>A0ABU9B9R8_9BURK</name>
<dbReference type="PANTHER" id="PTHR24220">
    <property type="entry name" value="IMPORT ATP-BINDING PROTEIN"/>
    <property type="match status" value="1"/>
</dbReference>
<feature type="region of interest" description="Disordered" evidence="5">
    <location>
        <begin position="277"/>
        <end position="303"/>
    </location>
</feature>
<organism evidence="7 8">
    <name type="scientific">Pseudaquabacterium rugosum</name>
    <dbReference type="NCBI Taxonomy" id="2984194"/>
    <lineage>
        <taxon>Bacteria</taxon>
        <taxon>Pseudomonadati</taxon>
        <taxon>Pseudomonadota</taxon>
        <taxon>Betaproteobacteria</taxon>
        <taxon>Burkholderiales</taxon>
        <taxon>Sphaerotilaceae</taxon>
        <taxon>Pseudaquabacterium</taxon>
    </lineage>
</organism>
<dbReference type="PROSITE" id="PS50893">
    <property type="entry name" value="ABC_TRANSPORTER_2"/>
    <property type="match status" value="1"/>
</dbReference>
<dbReference type="InterPro" id="IPR015854">
    <property type="entry name" value="ABC_transpr_LolD-like"/>
</dbReference>
<evidence type="ECO:0000256" key="3">
    <source>
        <dbReference type="ARBA" id="ARBA00022741"/>
    </source>
</evidence>
<evidence type="ECO:0000256" key="2">
    <source>
        <dbReference type="ARBA" id="ARBA00022475"/>
    </source>
</evidence>
<dbReference type="InterPro" id="IPR017871">
    <property type="entry name" value="ABC_transporter-like_CS"/>
</dbReference>
<dbReference type="Pfam" id="PF00005">
    <property type="entry name" value="ABC_tran"/>
    <property type="match status" value="1"/>
</dbReference>
<keyword evidence="4 7" id="KW-0067">ATP-binding</keyword>
<keyword evidence="2" id="KW-1003">Cell membrane</keyword>
<dbReference type="RefSeq" id="WP_341374265.1">
    <property type="nucleotide sequence ID" value="NZ_JBBUTF010000008.1"/>
</dbReference>
<evidence type="ECO:0000313" key="7">
    <source>
        <dbReference type="EMBL" id="MEK8026481.1"/>
    </source>
</evidence>
<keyword evidence="1" id="KW-0813">Transport</keyword>
<protein>
    <submittedName>
        <fullName evidence="7">ABC transporter ATP-binding protein</fullName>
    </submittedName>
</protein>
<feature type="domain" description="ABC transporter" evidence="6">
    <location>
        <begin position="24"/>
        <end position="263"/>
    </location>
</feature>
<dbReference type="Proteomes" id="UP001368500">
    <property type="component" value="Unassembled WGS sequence"/>
</dbReference>
<evidence type="ECO:0000313" key="8">
    <source>
        <dbReference type="Proteomes" id="UP001368500"/>
    </source>
</evidence>
<dbReference type="SUPFAM" id="SSF52540">
    <property type="entry name" value="P-loop containing nucleoside triphosphate hydrolases"/>
    <property type="match status" value="1"/>
</dbReference>
<dbReference type="PROSITE" id="PS00211">
    <property type="entry name" value="ABC_TRANSPORTER_1"/>
    <property type="match status" value="1"/>
</dbReference>
<dbReference type="EMBL" id="JBBUTF010000008">
    <property type="protein sequence ID" value="MEK8026481.1"/>
    <property type="molecule type" value="Genomic_DNA"/>
</dbReference>
<sequence length="303" mass="31702">MTDTGTPPRSAATPTPAAAGQPLIQLRDITRRYGEGATQFLALRGISLDVHDGEFVAVMGPSGSGKSTAMNILGCLDTASAGDYRFKGAPVQAMNRDQRALLRRRWLGFVFQGFNLLARTSAQENVELPLLYRGESAASRRAAARAALAEVGLAGWEHHTPGELSGGQQQRVAIARAIVTQPAVLLADEPTGNLDSARSVEIMQLLSRLNRERGITVLMVTHEPDMAAWAHRVLRFVDGRIASDRQQTPITEPPPAEAADTPGAVAAGAAEIAAGAPPSVPTVEAAASLCPPPATTAAPGPTA</sequence>
<dbReference type="Gene3D" id="3.40.50.300">
    <property type="entry name" value="P-loop containing nucleotide triphosphate hydrolases"/>
    <property type="match status" value="1"/>
</dbReference>
<dbReference type="SMART" id="SM00382">
    <property type="entry name" value="AAA"/>
    <property type="match status" value="1"/>
</dbReference>
<reference evidence="7 8" key="1">
    <citation type="submission" date="2024-04" db="EMBL/GenBank/DDBJ databases">
        <title>Novel species of the genus Ideonella isolated from streams.</title>
        <authorList>
            <person name="Lu H."/>
        </authorList>
    </citation>
    <scope>NUCLEOTIDE SEQUENCE [LARGE SCALE GENOMIC DNA]</scope>
    <source>
        <strain evidence="7 8">BYS139W</strain>
    </source>
</reference>
<feature type="region of interest" description="Disordered" evidence="5">
    <location>
        <begin position="1"/>
        <end position="20"/>
    </location>
</feature>
<dbReference type="CDD" id="cd03255">
    <property type="entry name" value="ABC_MJ0796_LolCDE_FtsE"/>
    <property type="match status" value="1"/>
</dbReference>
<dbReference type="GO" id="GO:0005524">
    <property type="term" value="F:ATP binding"/>
    <property type="evidence" value="ECO:0007669"/>
    <property type="project" value="UniProtKB-KW"/>
</dbReference>
<evidence type="ECO:0000256" key="5">
    <source>
        <dbReference type="SAM" id="MobiDB-lite"/>
    </source>
</evidence>
<dbReference type="InterPro" id="IPR017911">
    <property type="entry name" value="MacB-like_ATP-bd"/>
</dbReference>
<feature type="compositionally biased region" description="Low complexity" evidence="5">
    <location>
        <begin position="285"/>
        <end position="303"/>
    </location>
</feature>
<dbReference type="InterPro" id="IPR003593">
    <property type="entry name" value="AAA+_ATPase"/>
</dbReference>
<dbReference type="InterPro" id="IPR027417">
    <property type="entry name" value="P-loop_NTPase"/>
</dbReference>
<proteinExistence type="predicted"/>
<dbReference type="PANTHER" id="PTHR24220:SF86">
    <property type="entry name" value="ABC TRANSPORTER ABCH.1"/>
    <property type="match status" value="1"/>
</dbReference>
<accession>A0ABU9B9R8</accession>
<keyword evidence="8" id="KW-1185">Reference proteome</keyword>
<keyword evidence="3" id="KW-0547">Nucleotide-binding</keyword>
<evidence type="ECO:0000259" key="6">
    <source>
        <dbReference type="PROSITE" id="PS50893"/>
    </source>
</evidence>
<evidence type="ECO:0000256" key="4">
    <source>
        <dbReference type="ARBA" id="ARBA00022840"/>
    </source>
</evidence>
<comment type="caution">
    <text evidence="7">The sequence shown here is derived from an EMBL/GenBank/DDBJ whole genome shotgun (WGS) entry which is preliminary data.</text>
</comment>
<keyword evidence="2" id="KW-0472">Membrane</keyword>
<feature type="compositionally biased region" description="Low complexity" evidence="5">
    <location>
        <begin position="1"/>
        <end position="19"/>
    </location>
</feature>
<evidence type="ECO:0000256" key="1">
    <source>
        <dbReference type="ARBA" id="ARBA00022448"/>
    </source>
</evidence>
<dbReference type="InterPro" id="IPR003439">
    <property type="entry name" value="ABC_transporter-like_ATP-bd"/>
</dbReference>
<gene>
    <name evidence="7" type="ORF">AACH11_10975</name>
</gene>